<keyword evidence="1" id="KW-0547">Nucleotide-binding</keyword>
<keyword evidence="3 7" id="KW-0347">Helicase</keyword>
<evidence type="ECO:0000313" key="7">
    <source>
        <dbReference type="EMBL" id="GGG79865.1"/>
    </source>
</evidence>
<dbReference type="PIRSF" id="PIRSF005496">
    <property type="entry name" value="ATP_hel_hrpB"/>
    <property type="match status" value="1"/>
</dbReference>
<dbReference type="Gene3D" id="3.40.50.300">
    <property type="entry name" value="P-loop containing nucleotide triphosphate hydrolases"/>
    <property type="match status" value="2"/>
</dbReference>
<dbReference type="AlphaFoldDB" id="A0A917M5B3"/>
<dbReference type="Gene3D" id="1.20.120.1080">
    <property type="match status" value="1"/>
</dbReference>
<dbReference type="RefSeq" id="WP_188891093.1">
    <property type="nucleotide sequence ID" value="NZ_BMHY01000009.1"/>
</dbReference>
<proteinExistence type="predicted"/>
<dbReference type="SMART" id="SM00487">
    <property type="entry name" value="DEXDc"/>
    <property type="match status" value="1"/>
</dbReference>
<dbReference type="PROSITE" id="PS51194">
    <property type="entry name" value="HELICASE_CTER"/>
    <property type="match status" value="1"/>
</dbReference>
<keyword evidence="4" id="KW-0067">ATP-binding</keyword>
<dbReference type="PANTHER" id="PTHR43519">
    <property type="entry name" value="ATP-DEPENDENT RNA HELICASE HRPB"/>
    <property type="match status" value="1"/>
</dbReference>
<evidence type="ECO:0000313" key="8">
    <source>
        <dbReference type="Proteomes" id="UP000600247"/>
    </source>
</evidence>
<dbReference type="InterPro" id="IPR049614">
    <property type="entry name" value="HrpB_DEXH"/>
</dbReference>
<evidence type="ECO:0000256" key="3">
    <source>
        <dbReference type="ARBA" id="ARBA00022806"/>
    </source>
</evidence>
<keyword evidence="8" id="KW-1185">Reference proteome</keyword>
<dbReference type="Pfam" id="PF08482">
    <property type="entry name" value="HrpB_C"/>
    <property type="match status" value="1"/>
</dbReference>
<evidence type="ECO:0000259" key="5">
    <source>
        <dbReference type="PROSITE" id="PS51192"/>
    </source>
</evidence>
<dbReference type="InterPro" id="IPR027417">
    <property type="entry name" value="P-loop_NTPase"/>
</dbReference>
<dbReference type="InterPro" id="IPR011545">
    <property type="entry name" value="DEAD/DEAH_box_helicase_dom"/>
</dbReference>
<organism evidence="7 8">
    <name type="scientific">Paenibacillus radicis</name>
    <name type="common">ex Gao et al. 2016</name>
    <dbReference type="NCBI Taxonomy" id="1737354"/>
    <lineage>
        <taxon>Bacteria</taxon>
        <taxon>Bacillati</taxon>
        <taxon>Bacillota</taxon>
        <taxon>Bacilli</taxon>
        <taxon>Bacillales</taxon>
        <taxon>Paenibacillaceae</taxon>
        <taxon>Paenibacillus</taxon>
    </lineage>
</organism>
<dbReference type="GO" id="GO:0005524">
    <property type="term" value="F:ATP binding"/>
    <property type="evidence" value="ECO:0007669"/>
    <property type="project" value="UniProtKB-KW"/>
</dbReference>
<feature type="domain" description="Helicase C-terminal" evidence="6">
    <location>
        <begin position="206"/>
        <end position="374"/>
    </location>
</feature>
<feature type="domain" description="Helicase ATP-binding" evidence="5">
    <location>
        <begin position="16"/>
        <end position="180"/>
    </location>
</feature>
<dbReference type="EMBL" id="BMHY01000009">
    <property type="protein sequence ID" value="GGG79865.1"/>
    <property type="molecule type" value="Genomic_DNA"/>
</dbReference>
<dbReference type="SMART" id="SM00490">
    <property type="entry name" value="HELICc"/>
    <property type="match status" value="1"/>
</dbReference>
<evidence type="ECO:0000256" key="4">
    <source>
        <dbReference type="ARBA" id="ARBA00022840"/>
    </source>
</evidence>
<dbReference type="GO" id="GO:0016787">
    <property type="term" value="F:hydrolase activity"/>
    <property type="evidence" value="ECO:0007669"/>
    <property type="project" value="UniProtKB-KW"/>
</dbReference>
<evidence type="ECO:0000256" key="1">
    <source>
        <dbReference type="ARBA" id="ARBA00022741"/>
    </source>
</evidence>
<dbReference type="InterPro" id="IPR007502">
    <property type="entry name" value="Helicase-assoc_dom"/>
</dbReference>
<dbReference type="InterPro" id="IPR013689">
    <property type="entry name" value="RNA_helicase_ATP-dep_HrpB_C"/>
</dbReference>
<dbReference type="GO" id="GO:0004386">
    <property type="term" value="F:helicase activity"/>
    <property type="evidence" value="ECO:0007669"/>
    <property type="project" value="UniProtKB-KW"/>
</dbReference>
<dbReference type="CDD" id="cd17990">
    <property type="entry name" value="DEXHc_HrpB"/>
    <property type="match status" value="1"/>
</dbReference>
<keyword evidence="2" id="KW-0378">Hydrolase</keyword>
<dbReference type="SUPFAM" id="SSF52540">
    <property type="entry name" value="P-loop containing nucleoside triphosphate hydrolases"/>
    <property type="match status" value="1"/>
</dbReference>
<reference evidence="7 8" key="1">
    <citation type="journal article" date="2014" name="Int. J. Syst. Evol. Microbiol.">
        <title>Complete genome sequence of Corynebacterium casei LMG S-19264T (=DSM 44701T), isolated from a smear-ripened cheese.</title>
        <authorList>
            <consortium name="US DOE Joint Genome Institute (JGI-PGF)"/>
            <person name="Walter F."/>
            <person name="Albersmeier A."/>
            <person name="Kalinowski J."/>
            <person name="Ruckert C."/>
        </authorList>
    </citation>
    <scope>NUCLEOTIDE SEQUENCE [LARGE SCALE GENOMIC DNA]</scope>
    <source>
        <strain evidence="7 8">CGMCC 1.15286</strain>
    </source>
</reference>
<dbReference type="InterPro" id="IPR010225">
    <property type="entry name" value="HrpB"/>
</dbReference>
<dbReference type="Pfam" id="PF00271">
    <property type="entry name" value="Helicase_C"/>
    <property type="match status" value="1"/>
</dbReference>
<dbReference type="FunFam" id="3.40.50.300:FF:002125">
    <property type="entry name" value="ATP-dependent helicase HrpB"/>
    <property type="match status" value="1"/>
</dbReference>
<accession>A0A917M5B3</accession>
<evidence type="ECO:0000259" key="6">
    <source>
        <dbReference type="PROSITE" id="PS51194"/>
    </source>
</evidence>
<dbReference type="InterPro" id="IPR001650">
    <property type="entry name" value="Helicase_C-like"/>
</dbReference>
<name>A0A917M5B3_9BACL</name>
<dbReference type="PROSITE" id="PS51192">
    <property type="entry name" value="HELICASE_ATP_BIND_1"/>
    <property type="match status" value="1"/>
</dbReference>
<dbReference type="GO" id="GO:0003676">
    <property type="term" value="F:nucleic acid binding"/>
    <property type="evidence" value="ECO:0007669"/>
    <property type="project" value="InterPro"/>
</dbReference>
<dbReference type="InterPro" id="IPR056329">
    <property type="entry name" value="CON_HrpB"/>
</dbReference>
<dbReference type="NCBIfam" id="TIGR01970">
    <property type="entry name" value="DEAH_box_HrpB"/>
    <property type="match status" value="1"/>
</dbReference>
<sequence>MLKPSLPIDEVLPELITALRTRTGVVLTAEPGAGKTTRVPLALLDEPWLQGRKIIMLEPRRLAARSAAKYMADMLGEPVGATVGYRVRLDTKVSRSTRIEVVTEGILTRMLQEDQALEQVGAVLFDEFHERHLHGDLGLALCLQTQALLRDDLRLLVMSATLDTAAVATLLGEAPVIASKGRANPVQTVYLSSRLEGRLEAGMAALIQQALREYEGDVLAFLPGIGEIRRTASALAQAGVSTGGAVRVTELHGSMPLEAQDEAIAPCKPGERKVVLATSIAESSLTVEGVRIVVDSGLMRVPRFSPRTGMSRLETVQVSQASADQRRGRAGRLAPGVCYRLWTEQEQRYLPEQSAPELAEADLTQLVLELAVWGIQQPSELRWLDEPPQAAYDHATELLELLRAIDASGKPTGWGRRMARLGLHPRLGYMLLQAKRLGLAETASELAALLSERDLLPQERNVDLLLRVDALKGRSAGVVDRGAVQRMKTQAAQWLRMLEAADEAEGAGGQELRQIEQLPEGEPFGLLLAFAFPDRIAQRRSDGRYLLANGRGAALPELQPLSRAAYLVAAELDDSGTESRIRLAAMLQAEQLQLAAGEQIEVQDSVEWDSAAGAVRARRRQRLGALVLKEGPLPQPDSEQVARALLEGIRQSGVGLLQMSKQSSQLLARMRLMSGRNKDWPDVSEETLLATLEDWLLPHLIGMKNRNDLQRLNMIQVLESLYSWQQRQQLDEMVPTHMTVPSGSRIPVDYSDPEAPFIAVRLQELFGLRETPMLAGGKLPLTIHLLSPSQRPVQVTRDLGSFWSGAYFEVKKDLKGRYPKHYWPDDPYAAQPTNRVKPRGQ</sequence>
<dbReference type="Pfam" id="PF24473">
    <property type="entry name" value="CON_HrpB"/>
    <property type="match status" value="1"/>
</dbReference>
<comment type="caution">
    <text evidence="7">The sequence shown here is derived from an EMBL/GenBank/DDBJ whole genome shotgun (WGS) entry which is preliminary data.</text>
</comment>
<dbReference type="InterPro" id="IPR014001">
    <property type="entry name" value="Helicase_ATP-bd"/>
</dbReference>
<dbReference type="CDD" id="cd18791">
    <property type="entry name" value="SF2_C_RHA"/>
    <property type="match status" value="1"/>
</dbReference>
<gene>
    <name evidence="7" type="primary">hrpB</name>
    <name evidence="7" type="ORF">GCM10010918_41240</name>
</gene>
<dbReference type="SMART" id="SM00847">
    <property type="entry name" value="HA2"/>
    <property type="match status" value="1"/>
</dbReference>
<evidence type="ECO:0000256" key="2">
    <source>
        <dbReference type="ARBA" id="ARBA00022801"/>
    </source>
</evidence>
<dbReference type="Proteomes" id="UP000600247">
    <property type="component" value="Unassembled WGS sequence"/>
</dbReference>
<dbReference type="PANTHER" id="PTHR43519:SF1">
    <property type="entry name" value="ATP-DEPENDENT RNA HELICASE HRPB"/>
    <property type="match status" value="1"/>
</dbReference>
<protein>
    <submittedName>
        <fullName evidence="7">ATP-dependent helicase HrpB</fullName>
    </submittedName>
</protein>
<dbReference type="Pfam" id="PF00270">
    <property type="entry name" value="DEAD"/>
    <property type="match status" value="1"/>
</dbReference>